<keyword evidence="2" id="KW-1185">Reference proteome</keyword>
<dbReference type="WBParaSite" id="PgR047_g001_t04">
    <property type="protein sequence ID" value="PgR047_g001_t04"/>
    <property type="gene ID" value="PgR047_g001"/>
</dbReference>
<dbReference type="Pfam" id="PF24998">
    <property type="entry name" value="DUF7778"/>
    <property type="match status" value="1"/>
</dbReference>
<proteinExistence type="predicted"/>
<organism evidence="2 3">
    <name type="scientific">Parascaris univalens</name>
    <name type="common">Nematode worm</name>
    <dbReference type="NCBI Taxonomy" id="6257"/>
    <lineage>
        <taxon>Eukaryota</taxon>
        <taxon>Metazoa</taxon>
        <taxon>Ecdysozoa</taxon>
        <taxon>Nematoda</taxon>
        <taxon>Chromadorea</taxon>
        <taxon>Rhabditida</taxon>
        <taxon>Spirurina</taxon>
        <taxon>Ascaridomorpha</taxon>
        <taxon>Ascaridoidea</taxon>
        <taxon>Ascarididae</taxon>
        <taxon>Parascaris</taxon>
    </lineage>
</organism>
<dbReference type="Proteomes" id="UP000887569">
    <property type="component" value="Unplaced"/>
</dbReference>
<evidence type="ECO:0000313" key="2">
    <source>
        <dbReference type="Proteomes" id="UP000887569"/>
    </source>
</evidence>
<dbReference type="InterPro" id="IPR056680">
    <property type="entry name" value="DUF7778"/>
</dbReference>
<protein>
    <submittedName>
        <fullName evidence="3">PH domain-containing protein</fullName>
    </submittedName>
</protein>
<feature type="domain" description="DUF7778" evidence="1">
    <location>
        <begin position="41"/>
        <end position="160"/>
    </location>
</feature>
<sequence>NHISRAKCWIDKFEHCRHYSMDKKQWLFMKRCLVPCRNFRKEQLLPLRSDWRFPESGAIAYGNVEIRRSVAFFWTRASTRFCAITDQGFLLIYGENEKGLAIDLKNLLAVHSNIAEKKVNGTVTPRCLITLRHKCGDSIVMCIRGKNEIAKWRCAICSIVHFNDQSTEADISRGGGQCTSHKRRADETNNLVSTPVDPGDVDYWNNPAAGKQMTSPKIYRALSQHALMHRLINSSSRATLGASSSLELSAANRTTLGLTTRDRSRLNTDHIGGRMVRTLSRKYSLHTSIVPNFMSGSIRKHGSSAISLLQDVKQSTPSSDECNDICEETSEAPSPVFSMDSGVASHVDSPTLSLAQVFHTFQEEMLWGREGQDEERSYNGHLGCLQLNHLANHTALELKGASGYSTKNHQPNPEIDVPEYMKRPPVILPPFCVDNLNVEGIFEEVLCYLKDTHWR</sequence>
<accession>A0A915BM45</accession>
<dbReference type="PANTHER" id="PTHR36947">
    <property type="entry name" value="PROTEIN CBG04364"/>
    <property type="match status" value="1"/>
</dbReference>
<dbReference type="AlphaFoldDB" id="A0A915BM45"/>
<evidence type="ECO:0000313" key="3">
    <source>
        <dbReference type="WBParaSite" id="PgR047_g001_t04"/>
    </source>
</evidence>
<reference evidence="3" key="1">
    <citation type="submission" date="2022-11" db="UniProtKB">
        <authorList>
            <consortium name="WormBaseParasite"/>
        </authorList>
    </citation>
    <scope>IDENTIFICATION</scope>
</reference>
<dbReference type="PANTHER" id="PTHR36947:SF6">
    <property type="entry name" value="TLDC DOMAIN-CONTAINING PROTEIN"/>
    <property type="match status" value="1"/>
</dbReference>
<name>A0A915BM45_PARUN</name>
<evidence type="ECO:0000259" key="1">
    <source>
        <dbReference type="Pfam" id="PF24998"/>
    </source>
</evidence>